<keyword evidence="1" id="KW-1133">Transmembrane helix</keyword>
<dbReference type="EMBL" id="SORI01000004">
    <property type="protein sequence ID" value="TDY61890.1"/>
    <property type="molecule type" value="Genomic_DNA"/>
</dbReference>
<dbReference type="SUPFAM" id="SSF52540">
    <property type="entry name" value="P-loop containing nucleoside triphosphate hydrolases"/>
    <property type="match status" value="1"/>
</dbReference>
<name>A0A4R8M8M7_9BACT</name>
<protein>
    <submittedName>
        <fullName evidence="2">Uncharacterized protein</fullName>
    </submittedName>
</protein>
<dbReference type="InterPro" id="IPR027417">
    <property type="entry name" value="P-loop_NTPase"/>
</dbReference>
<evidence type="ECO:0000313" key="3">
    <source>
        <dbReference type="Proteomes" id="UP000295066"/>
    </source>
</evidence>
<keyword evidence="3" id="KW-1185">Reference proteome</keyword>
<dbReference type="Gene3D" id="3.40.50.300">
    <property type="entry name" value="P-loop containing nucleotide triphosphate hydrolases"/>
    <property type="match status" value="1"/>
</dbReference>
<evidence type="ECO:0000313" key="2">
    <source>
        <dbReference type="EMBL" id="TDY61890.1"/>
    </source>
</evidence>
<organism evidence="2 3">
    <name type="scientific">Aminivibrio pyruvatiphilus</name>
    <dbReference type="NCBI Taxonomy" id="1005740"/>
    <lineage>
        <taxon>Bacteria</taxon>
        <taxon>Thermotogati</taxon>
        <taxon>Synergistota</taxon>
        <taxon>Synergistia</taxon>
        <taxon>Synergistales</taxon>
        <taxon>Aminobacteriaceae</taxon>
        <taxon>Aminivibrio</taxon>
    </lineage>
</organism>
<evidence type="ECO:0000256" key="1">
    <source>
        <dbReference type="SAM" id="Phobius"/>
    </source>
</evidence>
<dbReference type="OrthoDB" id="10019591at2"/>
<sequence length="902" mass="98243">MAKKKYRIAIMGASGAGKTVFLSSYFNLVTNLGQGKPVSLNTPEASGEVGRIIRTLFKQQVPVKEKAKKDLIAYSVIPLDMDVSFIDVPEGGSKKRRDWQDHKFLPELKSADGVLFFLPADDLMKNPERILRENGTFQEALSFLLENHSSRWSGGRKIPVVFLFTRGDTVPDVSVEQLTEKMIEVLGKDRQKSSALSAFLSGSGGDLKAFRVISIGKWPDQKTLPKEYEPQNVIKPMEELYKMMSSQEHERKKIRSAVLAVAALLVVSTAATWGMSHYRWSGTKSEARKLMAASRHEDALKIVDSFGKSYVFPDPIPLIPSALRGGADKEAFRSSILKAHEQAQFDSLLPLIRDLDTAKMPDVKSGQYLDASGKVEKYLANSPFRTVNQANYDRIQSLRWYFEAGQALLGKTAGSTADTAGNAGEAYSLLESWLDFLPKLPEQWKTEGEQKAAELFSFWADMAGPDADIEEAEAFVASAAKLSDNPNTSEELKKLIADRSAAWKDMISARWTDRGAAWVQEASALTPEDGIGKLQALLKREDLPESTRKTLSTALEDQYMRLAETLAGDGNADSDAIRGALSRHPEMPDAAKKTLSDRILAIAKNEAAGVSAGIEAAESLEALGARLSDLDLSWTDYPAGKEEVAQSFEKTFSRLVTSEWEKIAGEAAALAEKKDFAGARGLFASSVETLTARLEKAGLGAFGDGAVAEAAEVQGTKLQELRQAHLSVCKTAFEGLKSSKNKEDMAAVSETLKAFAALWPDSEEAAEAEKAVVFLDAVINGVKAVLTLVGGDFTAADSLLDTPDMKILLKKNGAVLLETKTVDNEVRPVFGEKHEFTWDVESRFTFVGIETGGVLGSDKEVFNVAVDAGGIFGYEKLSGTLKSGGNSLTIKLDMDLPESPWK</sequence>
<dbReference type="RefSeq" id="WP_133956959.1">
    <property type="nucleotide sequence ID" value="NZ_SORI01000004.1"/>
</dbReference>
<proteinExistence type="predicted"/>
<keyword evidence="1" id="KW-0812">Transmembrane</keyword>
<dbReference type="Proteomes" id="UP000295066">
    <property type="component" value="Unassembled WGS sequence"/>
</dbReference>
<feature type="transmembrane region" description="Helical" evidence="1">
    <location>
        <begin position="254"/>
        <end position="275"/>
    </location>
</feature>
<dbReference type="AlphaFoldDB" id="A0A4R8M8M7"/>
<gene>
    <name evidence="2" type="ORF">C8D99_104134</name>
</gene>
<accession>A0A4R8M8M7</accession>
<keyword evidence="1" id="KW-0472">Membrane</keyword>
<comment type="caution">
    <text evidence="2">The sequence shown here is derived from an EMBL/GenBank/DDBJ whole genome shotgun (WGS) entry which is preliminary data.</text>
</comment>
<reference evidence="2 3" key="1">
    <citation type="submission" date="2019-03" db="EMBL/GenBank/DDBJ databases">
        <title>Genomic Encyclopedia of Type Strains, Phase IV (KMG-IV): sequencing the most valuable type-strain genomes for metagenomic binning, comparative biology and taxonomic classification.</title>
        <authorList>
            <person name="Goeker M."/>
        </authorList>
    </citation>
    <scope>NUCLEOTIDE SEQUENCE [LARGE SCALE GENOMIC DNA]</scope>
    <source>
        <strain evidence="2 3">DSM 25964</strain>
    </source>
</reference>